<dbReference type="KEGG" id="jre:108988883"/>
<dbReference type="Gramene" id="Jr13_00850_p1">
    <property type="protein sequence ID" value="cds.Jr13_00850_p1"/>
    <property type="gene ID" value="Jr13_00850"/>
</dbReference>
<evidence type="ECO:0000313" key="2">
    <source>
        <dbReference type="RefSeq" id="XP_018817812.1"/>
    </source>
</evidence>
<proteinExistence type="predicted"/>
<dbReference type="PANTHER" id="PTHR33676">
    <property type="entry name" value="COLD REGULATED PROTEIN 27"/>
    <property type="match status" value="1"/>
</dbReference>
<dbReference type="GeneID" id="108988883"/>
<protein>
    <submittedName>
        <fullName evidence="2">Cold-regulated protein 27</fullName>
    </submittedName>
</protein>
<dbReference type="RefSeq" id="XP_018817812.1">
    <property type="nucleotide sequence ID" value="XM_018962267.2"/>
</dbReference>
<name>A0A2I4EEI8_JUGRE</name>
<evidence type="ECO:0000313" key="1">
    <source>
        <dbReference type="Proteomes" id="UP000235220"/>
    </source>
</evidence>
<organism evidence="1 2">
    <name type="scientific">Juglans regia</name>
    <name type="common">English walnut</name>
    <dbReference type="NCBI Taxonomy" id="51240"/>
    <lineage>
        <taxon>Eukaryota</taxon>
        <taxon>Viridiplantae</taxon>
        <taxon>Streptophyta</taxon>
        <taxon>Embryophyta</taxon>
        <taxon>Tracheophyta</taxon>
        <taxon>Spermatophyta</taxon>
        <taxon>Magnoliopsida</taxon>
        <taxon>eudicotyledons</taxon>
        <taxon>Gunneridae</taxon>
        <taxon>Pentapetalae</taxon>
        <taxon>rosids</taxon>
        <taxon>fabids</taxon>
        <taxon>Fagales</taxon>
        <taxon>Juglandaceae</taxon>
        <taxon>Juglans</taxon>
    </lineage>
</organism>
<dbReference type="GO" id="GO:0042752">
    <property type="term" value="P:regulation of circadian rhythm"/>
    <property type="evidence" value="ECO:0007669"/>
    <property type="project" value="InterPro"/>
</dbReference>
<accession>A0A2I4EEI8</accession>
<dbReference type="PANTHER" id="PTHR33676:SF17">
    <property type="entry name" value="COLD-REGULATED PROTEIN 28"/>
    <property type="match status" value="1"/>
</dbReference>
<dbReference type="FunCoup" id="A0A2I4EEI8">
    <property type="interactions" value="7"/>
</dbReference>
<gene>
    <name evidence="2" type="primary">LOC108988883</name>
</gene>
<dbReference type="AlphaFoldDB" id="A0A2I4EEI8"/>
<sequence>MGHNLRPNILSPSPDPEATVGCGLTQTNSDSSAITADACKEPSRLCKNARLLGPLTQWTDEKHSMYLESLEASFVTELQHSMHMRARCLEDKTLGPYPSEEPRAKTCNSSDLFVVLRDGCWQKINYKSNDSFLDSTADSHVVLDSPWIRHFTSAGKRRCVRSAGTHEHGVPCDEGICLKGNLPSGSSRGLEQHSLCHRRQQDLIGNTTEVSDQNFSDEDQGEKSSCASVMKMLMKTTADESSNVQIVPFGKFHTKDASAVNNASSERKQGHCELLSGHPESRVCPKSDLHNFLKGS</sequence>
<dbReference type="STRING" id="51240.A0A2I4EEI8"/>
<keyword evidence="1" id="KW-1185">Reference proteome</keyword>
<dbReference type="Proteomes" id="UP000235220">
    <property type="component" value="Chromosome 13"/>
</dbReference>
<reference evidence="2" key="1">
    <citation type="submission" date="2025-08" db="UniProtKB">
        <authorList>
            <consortium name="RefSeq"/>
        </authorList>
    </citation>
    <scope>IDENTIFICATION</scope>
    <source>
        <tissue evidence="2">Leaves</tissue>
    </source>
</reference>
<dbReference type="OrthoDB" id="1104553at2759"/>
<dbReference type="GO" id="GO:0009409">
    <property type="term" value="P:response to cold"/>
    <property type="evidence" value="ECO:0007669"/>
    <property type="project" value="InterPro"/>
</dbReference>
<dbReference type="InterPro" id="IPR044678">
    <property type="entry name" value="COR27/28"/>
</dbReference>